<feature type="transmembrane region" description="Helical" evidence="1">
    <location>
        <begin position="64"/>
        <end position="83"/>
    </location>
</feature>
<keyword evidence="3" id="KW-1185">Reference proteome</keyword>
<proteinExistence type="predicted"/>
<keyword evidence="1" id="KW-1133">Transmembrane helix</keyword>
<accession>A0A1M7ENR7</accession>
<gene>
    <name evidence="2" type="ORF">SAMN05444484_1039</name>
</gene>
<feature type="transmembrane region" description="Helical" evidence="1">
    <location>
        <begin position="104"/>
        <end position="127"/>
    </location>
</feature>
<evidence type="ECO:0000256" key="1">
    <source>
        <dbReference type="SAM" id="Phobius"/>
    </source>
</evidence>
<dbReference type="RefSeq" id="WP_068845561.1">
    <property type="nucleotide sequence ID" value="NZ_FRBT01000003.1"/>
</dbReference>
<sequence length="157" mass="18643">MSLKKAYYYFYYQLYRFTNPSSIFPRQFVAILYLGILLIFIGASILYNYGTFIDLKFQIGDGKWATILYVGIICLPNFFIFEYKDQWKEIVNEFDKLPKKTNRIGSFIVWSIVILIIANFIFSIYLMDQNAKENHIGPYSKEYIEKQKVKDKKNGGW</sequence>
<protein>
    <submittedName>
        <fullName evidence="2">Uncharacterized protein</fullName>
    </submittedName>
</protein>
<dbReference type="AlphaFoldDB" id="A0A1M7ENR7"/>
<dbReference type="EMBL" id="FRBT01000003">
    <property type="protein sequence ID" value="SHL93350.1"/>
    <property type="molecule type" value="Genomic_DNA"/>
</dbReference>
<name>A0A1M7ENR7_9FLAO</name>
<evidence type="ECO:0000313" key="2">
    <source>
        <dbReference type="EMBL" id="SHL93350.1"/>
    </source>
</evidence>
<feature type="transmembrane region" description="Helical" evidence="1">
    <location>
        <begin position="28"/>
        <end position="49"/>
    </location>
</feature>
<keyword evidence="1" id="KW-0812">Transmembrane</keyword>
<dbReference type="Proteomes" id="UP000184028">
    <property type="component" value="Unassembled WGS sequence"/>
</dbReference>
<organism evidence="2 3">
    <name type="scientific">Flavobacterium chilense</name>
    <dbReference type="NCBI Taxonomy" id="946677"/>
    <lineage>
        <taxon>Bacteria</taxon>
        <taxon>Pseudomonadati</taxon>
        <taxon>Bacteroidota</taxon>
        <taxon>Flavobacteriia</taxon>
        <taxon>Flavobacteriales</taxon>
        <taxon>Flavobacteriaceae</taxon>
        <taxon>Flavobacterium</taxon>
    </lineage>
</organism>
<evidence type="ECO:0000313" key="3">
    <source>
        <dbReference type="Proteomes" id="UP000184028"/>
    </source>
</evidence>
<reference evidence="3" key="1">
    <citation type="submission" date="2016-11" db="EMBL/GenBank/DDBJ databases">
        <authorList>
            <person name="Varghese N."/>
            <person name="Submissions S."/>
        </authorList>
    </citation>
    <scope>NUCLEOTIDE SEQUENCE [LARGE SCALE GENOMIC DNA]</scope>
    <source>
        <strain evidence="3">DSM 24724</strain>
    </source>
</reference>
<dbReference type="OrthoDB" id="1452486at2"/>
<keyword evidence="1" id="KW-0472">Membrane</keyword>